<dbReference type="InterPro" id="IPR015003">
    <property type="entry name" value="DUF1853"/>
</dbReference>
<reference evidence="1 2" key="1">
    <citation type="submission" date="2014-06" db="EMBL/GenBank/DDBJ databases">
        <title>Whole Genome Sequences of Three Symbiotic Endozoicomonas Bacteria.</title>
        <authorList>
            <person name="Neave M.J."/>
            <person name="Apprill A."/>
            <person name="Voolstra C.R."/>
        </authorList>
    </citation>
    <scope>NUCLEOTIDE SEQUENCE [LARGE SCALE GENOMIC DNA]</scope>
    <source>
        <strain evidence="1 2">LMG 24815</strain>
    </source>
</reference>
<protein>
    <recommendedName>
        <fullName evidence="3">DUF1853 family protein</fullName>
    </recommendedName>
</protein>
<comment type="caution">
    <text evidence="1">The sequence shown here is derived from an EMBL/GenBank/DDBJ whole genome shotgun (WGS) entry which is preliminary data.</text>
</comment>
<dbReference type="AlphaFoldDB" id="A0A081N9Z4"/>
<evidence type="ECO:0008006" key="3">
    <source>
        <dbReference type="Google" id="ProtNLM"/>
    </source>
</evidence>
<name>A0A081N9Z4_9GAMM</name>
<evidence type="ECO:0000313" key="1">
    <source>
        <dbReference type="EMBL" id="KEQ15267.1"/>
    </source>
</evidence>
<dbReference type="Proteomes" id="UP000028006">
    <property type="component" value="Unassembled WGS sequence"/>
</dbReference>
<dbReference type="Pfam" id="PF08907">
    <property type="entry name" value="DUF1853"/>
    <property type="match status" value="1"/>
</dbReference>
<sequence>MSQLTDLTGLQLSRDLQWIQNSPVLFNGQSHDCFVSSVLPECQSDLFQPGYSLPTEAARHITTALGQKRWHLLGIYYETLWHYLLDQHPAIQTLASNLQVQKADRSTLGEFDLIYHCLNTGITTHLELAVKFYLGIPDASQKSDDSSWHQWVGPGLKDRMDRKLHRLLNHQIRLGQTAEGAAVLKSLGVNQLVQAICFQGYLFYPVHGHCPAPADCNPNHLRGSWISLSALPEWLAKFPTNLLYFRPAKLKWLAPFLETHFLETPGQENKRQLADNPVTLCQSLKPLNEPQLVIACSEQANGYQEHHRFFVVPDNWQQKAEFACEKTE</sequence>
<accession>A0A081N9Z4</accession>
<keyword evidence="2" id="KW-1185">Reference proteome</keyword>
<proteinExistence type="predicted"/>
<gene>
    <name evidence="1" type="ORF">GZ77_00925</name>
</gene>
<dbReference type="eggNOG" id="COG3782">
    <property type="taxonomic scope" value="Bacteria"/>
</dbReference>
<dbReference type="EMBL" id="JOKG01000001">
    <property type="protein sequence ID" value="KEQ15267.1"/>
    <property type="molecule type" value="Genomic_DNA"/>
</dbReference>
<organism evidence="1 2">
    <name type="scientific">Endozoicomonas montiporae</name>
    <dbReference type="NCBI Taxonomy" id="1027273"/>
    <lineage>
        <taxon>Bacteria</taxon>
        <taxon>Pseudomonadati</taxon>
        <taxon>Pseudomonadota</taxon>
        <taxon>Gammaproteobacteria</taxon>
        <taxon>Oceanospirillales</taxon>
        <taxon>Endozoicomonadaceae</taxon>
        <taxon>Endozoicomonas</taxon>
    </lineage>
</organism>
<evidence type="ECO:0000313" key="2">
    <source>
        <dbReference type="Proteomes" id="UP000028006"/>
    </source>
</evidence>
<dbReference type="RefSeq" id="WP_034872460.1">
    <property type="nucleotide sequence ID" value="NZ_JOKG01000001.1"/>
</dbReference>